<dbReference type="AlphaFoldDB" id="C5LEN7"/>
<accession>C5LEN7</accession>
<dbReference type="OrthoDB" id="10361419at2759"/>
<keyword evidence="2" id="KW-1185">Reference proteome</keyword>
<dbReference type="EMBL" id="GG681295">
    <property type="protein sequence ID" value="EER04855.1"/>
    <property type="molecule type" value="Genomic_DNA"/>
</dbReference>
<reference evidence="1 2" key="1">
    <citation type="submission" date="2008-07" db="EMBL/GenBank/DDBJ databases">
        <authorList>
            <person name="El-Sayed N."/>
            <person name="Caler E."/>
            <person name="Inman J."/>
            <person name="Amedeo P."/>
            <person name="Hass B."/>
            <person name="Wortman J."/>
        </authorList>
    </citation>
    <scope>NUCLEOTIDE SEQUENCE [LARGE SCALE GENOMIC DNA]</scope>
    <source>
        <strain evidence="2">ATCC 50983 / TXsc</strain>
    </source>
</reference>
<dbReference type="RefSeq" id="XP_002773039.1">
    <property type="nucleotide sequence ID" value="XM_002772993.1"/>
</dbReference>
<gene>
    <name evidence="1" type="ORF">Pmar_PMAR026407</name>
</gene>
<protein>
    <submittedName>
        <fullName evidence="1">Uncharacterized protein</fullName>
    </submittedName>
</protein>
<dbReference type="InParanoid" id="C5LEN7"/>
<proteinExistence type="predicted"/>
<dbReference type="Proteomes" id="UP000007800">
    <property type="component" value="Unassembled WGS sequence"/>
</dbReference>
<evidence type="ECO:0000313" key="1">
    <source>
        <dbReference type="EMBL" id="EER04855.1"/>
    </source>
</evidence>
<evidence type="ECO:0000313" key="2">
    <source>
        <dbReference type="Proteomes" id="UP000007800"/>
    </source>
</evidence>
<dbReference type="GeneID" id="9050345"/>
<name>C5LEN7_PERM5</name>
<sequence length="129" mass="14753">MKDESIRDGTDLCVWEENEDIRCIKGLKFVPFDFYLTPINRMKPPSHIETFGVMDVATGAFLAEANSDRYDFLFNYPGGKVMFLIIDRGSWKAVVIGYDQECGYETVDFPSRYVWEVGYGTPAHEADSQ</sequence>
<organism evidence="2">
    <name type="scientific">Perkinsus marinus (strain ATCC 50983 / TXsc)</name>
    <dbReference type="NCBI Taxonomy" id="423536"/>
    <lineage>
        <taxon>Eukaryota</taxon>
        <taxon>Sar</taxon>
        <taxon>Alveolata</taxon>
        <taxon>Perkinsozoa</taxon>
        <taxon>Perkinsea</taxon>
        <taxon>Perkinsida</taxon>
        <taxon>Perkinsidae</taxon>
        <taxon>Perkinsus</taxon>
    </lineage>
</organism>